<feature type="region of interest" description="Disordered" evidence="1">
    <location>
        <begin position="1"/>
        <end position="73"/>
    </location>
</feature>
<proteinExistence type="predicted"/>
<dbReference type="WBParaSite" id="GPUH_0002356701-mRNA-1">
    <property type="protein sequence ID" value="GPUH_0002356701-mRNA-1"/>
    <property type="gene ID" value="GPUH_0002356701"/>
</dbReference>
<accession>A0A183ERE6</accession>
<organism evidence="2">
    <name type="scientific">Gongylonema pulchrum</name>
    <dbReference type="NCBI Taxonomy" id="637853"/>
    <lineage>
        <taxon>Eukaryota</taxon>
        <taxon>Metazoa</taxon>
        <taxon>Ecdysozoa</taxon>
        <taxon>Nematoda</taxon>
        <taxon>Chromadorea</taxon>
        <taxon>Rhabditida</taxon>
        <taxon>Spirurina</taxon>
        <taxon>Spiruromorpha</taxon>
        <taxon>Spiruroidea</taxon>
        <taxon>Gongylonematidae</taxon>
        <taxon>Gongylonema</taxon>
    </lineage>
</organism>
<name>A0A183ERE6_9BILA</name>
<feature type="compositionally biased region" description="Low complexity" evidence="1">
    <location>
        <begin position="32"/>
        <end position="60"/>
    </location>
</feature>
<protein>
    <submittedName>
        <fullName evidence="2">Serine/threonine-protein kinase tousled-like 2</fullName>
    </submittedName>
</protein>
<dbReference type="AlphaFoldDB" id="A0A183ERE6"/>
<evidence type="ECO:0000313" key="2">
    <source>
        <dbReference type="WBParaSite" id="GPUH_0002356701-mRNA-1"/>
    </source>
</evidence>
<sequence>LKESTESQSMDTEMSEEPAGVLSEVNRQPSMTVAAAAPTAPATAAPAAAAAAATTTTVPPHHTHNLAPNSGSEDMMSMADAAEAARRDKIDEVEHTLTENRVLQRCKHPFLTVSCFSYFSFKLQGAASLAL</sequence>
<feature type="compositionally biased region" description="Polar residues" evidence="1">
    <location>
        <begin position="1"/>
        <end position="12"/>
    </location>
</feature>
<reference evidence="2" key="1">
    <citation type="submission" date="2016-06" db="UniProtKB">
        <authorList>
            <consortium name="WormBaseParasite"/>
        </authorList>
    </citation>
    <scope>IDENTIFICATION</scope>
</reference>
<evidence type="ECO:0000256" key="1">
    <source>
        <dbReference type="SAM" id="MobiDB-lite"/>
    </source>
</evidence>